<dbReference type="AlphaFoldDB" id="A0A8E0S6K0"/>
<feature type="site" description="Interaction with phosphoserine on interacting protein" evidence="2">
    <location>
        <position position="57"/>
    </location>
</feature>
<name>A0A8E0S6K0_9TREM</name>
<reference evidence="4" key="1">
    <citation type="submission" date="2019-05" db="EMBL/GenBank/DDBJ databases">
        <title>Annotation for the trematode Fasciolopsis buski.</title>
        <authorList>
            <person name="Choi Y.-J."/>
        </authorList>
    </citation>
    <scope>NUCLEOTIDE SEQUENCE</scope>
    <source>
        <strain evidence="4">HT</strain>
        <tissue evidence="4">Whole worm</tissue>
    </source>
</reference>
<evidence type="ECO:0000259" key="3">
    <source>
        <dbReference type="SMART" id="SM00101"/>
    </source>
</evidence>
<dbReference type="EMBL" id="LUCM01000290">
    <property type="protein sequence ID" value="KAA0200791.1"/>
    <property type="molecule type" value="Genomic_DNA"/>
</dbReference>
<evidence type="ECO:0000313" key="4">
    <source>
        <dbReference type="EMBL" id="KAA0200791.1"/>
    </source>
</evidence>
<gene>
    <name evidence="4" type="ORF">FBUS_08097</name>
</gene>
<dbReference type="SUPFAM" id="SSF48445">
    <property type="entry name" value="14-3-3 protein"/>
    <property type="match status" value="1"/>
</dbReference>
<dbReference type="SMART" id="SM00101">
    <property type="entry name" value="14_3_3"/>
    <property type="match status" value="1"/>
</dbReference>
<dbReference type="PIRSF" id="PIRSF000868">
    <property type="entry name" value="14-3-3"/>
    <property type="match status" value="1"/>
</dbReference>
<dbReference type="OrthoDB" id="10260625at2759"/>
<dbReference type="PRINTS" id="PR00305">
    <property type="entry name" value="1433ZETA"/>
</dbReference>
<feature type="site" description="Interaction with phosphoserine on interacting protein" evidence="2">
    <location>
        <position position="129"/>
    </location>
</feature>
<dbReference type="InterPro" id="IPR036815">
    <property type="entry name" value="14-3-3_dom_sf"/>
</dbReference>
<protein>
    <recommendedName>
        <fullName evidence="3">14-3-3 domain-containing protein</fullName>
    </recommendedName>
</protein>
<keyword evidence="5" id="KW-1185">Reference proteome</keyword>
<dbReference type="Pfam" id="PF00244">
    <property type="entry name" value="14-3-3"/>
    <property type="match status" value="1"/>
</dbReference>
<evidence type="ECO:0000313" key="5">
    <source>
        <dbReference type="Proteomes" id="UP000728185"/>
    </source>
</evidence>
<organism evidence="4 5">
    <name type="scientific">Fasciolopsis buskii</name>
    <dbReference type="NCBI Taxonomy" id="27845"/>
    <lineage>
        <taxon>Eukaryota</taxon>
        <taxon>Metazoa</taxon>
        <taxon>Spiralia</taxon>
        <taxon>Lophotrochozoa</taxon>
        <taxon>Platyhelminthes</taxon>
        <taxon>Trematoda</taxon>
        <taxon>Digenea</taxon>
        <taxon>Plagiorchiida</taxon>
        <taxon>Echinostomata</taxon>
        <taxon>Echinostomatoidea</taxon>
        <taxon>Fasciolidae</taxon>
        <taxon>Fasciolopsis</taxon>
    </lineage>
</organism>
<dbReference type="InterPro" id="IPR000308">
    <property type="entry name" value="14-3-3"/>
</dbReference>
<sequence length="239" mass="27825">MSQRRILLKKVKLAEKTQRYTDMINYLNELKLVDADYNLEEHNLSAVAYKNLIDPLRCSLKIIENELSKAEQENSPFLEYDRLFADQVKKELQCLIQLAIHELDTFFPVDNPVAEAEVLCFKLKADYYRYLAELQEGNEREYLAEFSLIAYKQAQSLASRTLPRNNAIRLAVALNYATFHYALTRKLEMACQIARQACDDALTETEELNEEQKSDSDLIVQMLKSNVEAWTKELRRGEQ</sequence>
<comment type="caution">
    <text evidence="4">The sequence shown here is derived from an EMBL/GenBank/DDBJ whole genome shotgun (WGS) entry which is preliminary data.</text>
</comment>
<evidence type="ECO:0000256" key="2">
    <source>
        <dbReference type="PIRSR" id="PIRSR000868-1"/>
    </source>
</evidence>
<proteinExistence type="inferred from homology"/>
<evidence type="ECO:0000256" key="1">
    <source>
        <dbReference type="ARBA" id="ARBA00006141"/>
    </source>
</evidence>
<dbReference type="PANTHER" id="PTHR18860">
    <property type="entry name" value="14-3-3 PROTEIN"/>
    <property type="match status" value="1"/>
</dbReference>
<dbReference type="InterPro" id="IPR023410">
    <property type="entry name" value="14-3-3_domain"/>
</dbReference>
<accession>A0A8E0S6K0</accession>
<comment type="similarity">
    <text evidence="1">Belongs to the 14-3-3 family.</text>
</comment>
<dbReference type="Proteomes" id="UP000728185">
    <property type="component" value="Unassembled WGS sequence"/>
</dbReference>
<feature type="domain" description="14-3-3" evidence="3">
    <location>
        <begin position="4"/>
        <end position="238"/>
    </location>
</feature>
<dbReference type="Gene3D" id="1.20.190.20">
    <property type="entry name" value="14-3-3 domain"/>
    <property type="match status" value="1"/>
</dbReference>